<dbReference type="AlphaFoldDB" id="A0A5J4VIW7"/>
<comment type="caution">
    <text evidence="2">The sequence shown here is derived from an EMBL/GenBank/DDBJ whole genome shotgun (WGS) entry which is preliminary data.</text>
</comment>
<sequence length="317" mass="37240">MYQLKRQNEEGESDKESVMVRKNLKELMHIQYFGRTNADEQENESDQNREIDIEKDYGVNDIDNDNEDKEDGFGQQQDNYENDIEMTEIERKLIQKGIVPIVLKMLTSADEDVVFIACRIFFGLFNIGMKYLQGREQHPLRQPLAYDGTIDELIKYFMEVGKGDIKQQIREVIAQIIASLYKAYPLPQNSGPVIINQLKSIYINSQQYIELLAECPDNHDMILDNDYELKILSYEDNLVPSLHLLLTLLLVRSERNNQIKIYALEDKVELLSYYSYLNEPKNKNCLDFRREMWRRGPVKCPNLLVYLFVSPRSNRAF</sequence>
<evidence type="ECO:0000256" key="1">
    <source>
        <dbReference type="SAM" id="MobiDB-lite"/>
    </source>
</evidence>
<proteinExistence type="predicted"/>
<gene>
    <name evidence="2" type="ORF">EZS28_021941</name>
</gene>
<dbReference type="Proteomes" id="UP000324800">
    <property type="component" value="Unassembled WGS sequence"/>
</dbReference>
<feature type="compositionally biased region" description="Basic and acidic residues" evidence="1">
    <location>
        <begin position="46"/>
        <end position="58"/>
    </location>
</feature>
<accession>A0A5J4VIW7</accession>
<dbReference type="SUPFAM" id="SSF48371">
    <property type="entry name" value="ARM repeat"/>
    <property type="match status" value="1"/>
</dbReference>
<evidence type="ECO:0000313" key="3">
    <source>
        <dbReference type="Proteomes" id="UP000324800"/>
    </source>
</evidence>
<evidence type="ECO:0000313" key="2">
    <source>
        <dbReference type="EMBL" id="KAA6382531.1"/>
    </source>
</evidence>
<name>A0A5J4VIW7_9EUKA</name>
<dbReference type="EMBL" id="SNRW01006732">
    <property type="protein sequence ID" value="KAA6382531.1"/>
    <property type="molecule type" value="Genomic_DNA"/>
</dbReference>
<dbReference type="InterPro" id="IPR016024">
    <property type="entry name" value="ARM-type_fold"/>
</dbReference>
<reference evidence="2 3" key="1">
    <citation type="submission" date="2019-03" db="EMBL/GenBank/DDBJ databases">
        <title>Single cell metagenomics reveals metabolic interactions within the superorganism composed of flagellate Streblomastix strix and complex community of Bacteroidetes bacteria on its surface.</title>
        <authorList>
            <person name="Treitli S.C."/>
            <person name="Kolisko M."/>
            <person name="Husnik F."/>
            <person name="Keeling P."/>
            <person name="Hampl V."/>
        </authorList>
    </citation>
    <scope>NUCLEOTIDE SEQUENCE [LARGE SCALE GENOMIC DNA]</scope>
    <source>
        <strain evidence="2">ST1C</strain>
    </source>
</reference>
<organism evidence="2 3">
    <name type="scientific">Streblomastix strix</name>
    <dbReference type="NCBI Taxonomy" id="222440"/>
    <lineage>
        <taxon>Eukaryota</taxon>
        <taxon>Metamonada</taxon>
        <taxon>Preaxostyla</taxon>
        <taxon>Oxymonadida</taxon>
        <taxon>Streblomastigidae</taxon>
        <taxon>Streblomastix</taxon>
    </lineage>
</organism>
<feature type="region of interest" description="Disordered" evidence="1">
    <location>
        <begin position="34"/>
        <end position="79"/>
    </location>
</feature>
<protein>
    <submittedName>
        <fullName evidence="2">Uncharacterized protein</fullName>
    </submittedName>
</protein>